<dbReference type="GO" id="GO:0045454">
    <property type="term" value="P:cell redox homeostasis"/>
    <property type="evidence" value="ECO:0007669"/>
    <property type="project" value="TreeGrafter"/>
</dbReference>
<dbReference type="InterPro" id="IPR000866">
    <property type="entry name" value="AhpC/TSA"/>
</dbReference>
<evidence type="ECO:0000256" key="2">
    <source>
        <dbReference type="ARBA" id="ARBA00011245"/>
    </source>
</evidence>
<evidence type="ECO:0000256" key="3">
    <source>
        <dbReference type="ARBA" id="ARBA00013017"/>
    </source>
</evidence>
<evidence type="ECO:0000256" key="10">
    <source>
        <dbReference type="ARBA" id="ARBA00038489"/>
    </source>
</evidence>
<evidence type="ECO:0000256" key="7">
    <source>
        <dbReference type="ARBA" id="ARBA00023157"/>
    </source>
</evidence>
<dbReference type="Pfam" id="PF00578">
    <property type="entry name" value="AhpC-TSA"/>
    <property type="match status" value="1"/>
</dbReference>
<keyword evidence="5" id="KW-0049">Antioxidant</keyword>
<comment type="function">
    <text evidence="1">Thiol-specific peroxidase that catalyzes the reduction of hydrogen peroxide and organic hydroperoxides to water and alcohols, respectively. Plays a role in cell protection against oxidative stress by detoxifying peroxides and as sensor of hydrogen peroxide-mediated signaling events.</text>
</comment>
<feature type="active site" description="Cysteine sulfenic acid (-SOH) intermediate; for peroxidase activity" evidence="13">
    <location>
        <position position="49"/>
    </location>
</feature>
<dbReference type="OrthoDB" id="9801080at2"/>
<dbReference type="InterPro" id="IPR050924">
    <property type="entry name" value="Peroxiredoxin_BCP/PrxQ"/>
</dbReference>
<evidence type="ECO:0000256" key="13">
    <source>
        <dbReference type="PIRSR" id="PIRSR000239-1"/>
    </source>
</evidence>
<comment type="subunit">
    <text evidence="2">Monomer.</text>
</comment>
<gene>
    <name evidence="15" type="ORF">GlitD10_0263</name>
</gene>
<dbReference type="PROSITE" id="PS51352">
    <property type="entry name" value="THIOREDOXIN_2"/>
    <property type="match status" value="1"/>
</dbReference>
<dbReference type="InterPro" id="IPR036249">
    <property type="entry name" value="Thioredoxin-like_sf"/>
</dbReference>
<dbReference type="KEGG" id="glt:GlitD10_0263"/>
<dbReference type="SUPFAM" id="SSF52833">
    <property type="entry name" value="Thioredoxin-like"/>
    <property type="match status" value="1"/>
</dbReference>
<sequence length="163" mass="17862">MSESPALTVGQPAPLFSLPSGDGQTVSLGQFQGQWVILYFYPRDNTPGCTTEACGFRDTYAQLQQVQAVVLGISTDSVASHAKFIRKYDLPFLLLADTGGQVARSYGSYGPKKFMGKSYEGVFRHTFILDPQGKIAQIYRQVKPATHAQQVLIDLTQLQNATP</sequence>
<evidence type="ECO:0000256" key="5">
    <source>
        <dbReference type="ARBA" id="ARBA00022862"/>
    </source>
</evidence>
<accession>A0A1J0A9F4</accession>
<keyword evidence="6 15" id="KW-0560">Oxidoreductase</keyword>
<feature type="domain" description="Thioredoxin" evidence="14">
    <location>
        <begin position="7"/>
        <end position="160"/>
    </location>
</feature>
<dbReference type="InterPro" id="IPR024706">
    <property type="entry name" value="Peroxiredoxin_AhpC-typ"/>
</dbReference>
<keyword evidence="7" id="KW-1015">Disulfide bond</keyword>
<protein>
    <recommendedName>
        <fullName evidence="3">thioredoxin-dependent peroxiredoxin</fullName>
        <ecNumber evidence="3">1.11.1.24</ecNumber>
    </recommendedName>
    <alternativeName>
        <fullName evidence="11">Bacterioferritin comigratory protein</fullName>
    </alternativeName>
    <alternativeName>
        <fullName evidence="9">Thioredoxin peroxidase</fullName>
    </alternativeName>
</protein>
<evidence type="ECO:0000256" key="6">
    <source>
        <dbReference type="ARBA" id="ARBA00023002"/>
    </source>
</evidence>
<dbReference type="RefSeq" id="WP_071453288.1">
    <property type="nucleotide sequence ID" value="NZ_CP017675.1"/>
</dbReference>
<dbReference type="AlphaFoldDB" id="A0A1J0A9F4"/>
<dbReference type="Gene3D" id="3.40.30.10">
    <property type="entry name" value="Glutaredoxin"/>
    <property type="match status" value="1"/>
</dbReference>
<keyword evidence="16" id="KW-1185">Reference proteome</keyword>
<proteinExistence type="inferred from homology"/>
<dbReference type="PANTHER" id="PTHR42801:SF4">
    <property type="entry name" value="AHPC_TSA FAMILY PROTEIN"/>
    <property type="match status" value="1"/>
</dbReference>
<dbReference type="GO" id="GO:0034599">
    <property type="term" value="P:cellular response to oxidative stress"/>
    <property type="evidence" value="ECO:0007669"/>
    <property type="project" value="TreeGrafter"/>
</dbReference>
<evidence type="ECO:0000313" key="16">
    <source>
        <dbReference type="Proteomes" id="UP000180235"/>
    </source>
</evidence>
<dbReference type="EC" id="1.11.1.24" evidence="3"/>
<dbReference type="Proteomes" id="UP000180235">
    <property type="component" value="Chromosome"/>
</dbReference>
<dbReference type="CDD" id="cd03017">
    <property type="entry name" value="PRX_BCP"/>
    <property type="match status" value="1"/>
</dbReference>
<keyword evidence="8" id="KW-0676">Redox-active center</keyword>
<evidence type="ECO:0000313" key="15">
    <source>
        <dbReference type="EMBL" id="APB32564.1"/>
    </source>
</evidence>
<evidence type="ECO:0000256" key="11">
    <source>
        <dbReference type="ARBA" id="ARBA00041373"/>
    </source>
</evidence>
<dbReference type="NCBIfam" id="NF006960">
    <property type="entry name" value="PRK09437.1"/>
    <property type="match status" value="1"/>
</dbReference>
<dbReference type="STRING" id="1188229.GlitD10_0263"/>
<dbReference type="EMBL" id="CP017675">
    <property type="protein sequence ID" value="APB32564.1"/>
    <property type="molecule type" value="Genomic_DNA"/>
</dbReference>
<dbReference type="InterPro" id="IPR013766">
    <property type="entry name" value="Thioredoxin_domain"/>
</dbReference>
<evidence type="ECO:0000256" key="1">
    <source>
        <dbReference type="ARBA" id="ARBA00003330"/>
    </source>
</evidence>
<comment type="similarity">
    <text evidence="10">Belongs to the peroxiredoxin family. BCP/PrxQ subfamily.</text>
</comment>
<reference evidence="15 16" key="1">
    <citation type="submission" date="2016-10" db="EMBL/GenBank/DDBJ databases">
        <title>Description of Gloeomargarita lithophora gen. nov., sp. nov., a thylakoid-bearing basal-branching cyanobacterium with intracellular carbonates, and proposal for Gloeomargaritales ord. nov.</title>
        <authorList>
            <person name="Moreira D."/>
            <person name="Tavera R."/>
            <person name="Benzerara K."/>
            <person name="Skouri-Panet F."/>
            <person name="Couradeau E."/>
            <person name="Gerard E."/>
            <person name="Loussert C."/>
            <person name="Novelo E."/>
            <person name="Zivanovic Y."/>
            <person name="Lopez-Garcia P."/>
        </authorList>
    </citation>
    <scope>NUCLEOTIDE SEQUENCE [LARGE SCALE GENOMIC DNA]</scope>
    <source>
        <strain evidence="15 16">D10</strain>
    </source>
</reference>
<evidence type="ECO:0000259" key="14">
    <source>
        <dbReference type="PROSITE" id="PS51352"/>
    </source>
</evidence>
<dbReference type="PIRSF" id="PIRSF000239">
    <property type="entry name" value="AHPC"/>
    <property type="match status" value="1"/>
</dbReference>
<organism evidence="15 16">
    <name type="scientific">Gloeomargarita lithophora Alchichica-D10</name>
    <dbReference type="NCBI Taxonomy" id="1188229"/>
    <lineage>
        <taxon>Bacteria</taxon>
        <taxon>Bacillati</taxon>
        <taxon>Cyanobacteriota</taxon>
        <taxon>Cyanophyceae</taxon>
        <taxon>Gloeomargaritales</taxon>
        <taxon>Gloeomargaritaceae</taxon>
        <taxon>Gloeomargarita</taxon>
    </lineage>
</organism>
<comment type="catalytic activity">
    <reaction evidence="12">
        <text>a hydroperoxide + [thioredoxin]-dithiol = an alcohol + [thioredoxin]-disulfide + H2O</text>
        <dbReference type="Rhea" id="RHEA:62620"/>
        <dbReference type="Rhea" id="RHEA-COMP:10698"/>
        <dbReference type="Rhea" id="RHEA-COMP:10700"/>
        <dbReference type="ChEBI" id="CHEBI:15377"/>
        <dbReference type="ChEBI" id="CHEBI:29950"/>
        <dbReference type="ChEBI" id="CHEBI:30879"/>
        <dbReference type="ChEBI" id="CHEBI:35924"/>
        <dbReference type="ChEBI" id="CHEBI:50058"/>
        <dbReference type="EC" id="1.11.1.24"/>
    </reaction>
</comment>
<evidence type="ECO:0000256" key="8">
    <source>
        <dbReference type="ARBA" id="ARBA00023284"/>
    </source>
</evidence>
<evidence type="ECO:0000256" key="9">
    <source>
        <dbReference type="ARBA" id="ARBA00032824"/>
    </source>
</evidence>
<name>A0A1J0A9F4_9CYAN</name>
<evidence type="ECO:0000256" key="12">
    <source>
        <dbReference type="ARBA" id="ARBA00049091"/>
    </source>
</evidence>
<dbReference type="FunFam" id="3.40.30.10:FF:000007">
    <property type="entry name" value="Thioredoxin-dependent thiol peroxidase"/>
    <property type="match status" value="1"/>
</dbReference>
<dbReference type="GO" id="GO:0008379">
    <property type="term" value="F:thioredoxin peroxidase activity"/>
    <property type="evidence" value="ECO:0007669"/>
    <property type="project" value="TreeGrafter"/>
</dbReference>
<dbReference type="PANTHER" id="PTHR42801">
    <property type="entry name" value="THIOREDOXIN-DEPENDENT PEROXIDE REDUCTASE"/>
    <property type="match status" value="1"/>
</dbReference>
<evidence type="ECO:0000256" key="4">
    <source>
        <dbReference type="ARBA" id="ARBA00022559"/>
    </source>
</evidence>
<dbReference type="GO" id="GO:0005737">
    <property type="term" value="C:cytoplasm"/>
    <property type="evidence" value="ECO:0007669"/>
    <property type="project" value="TreeGrafter"/>
</dbReference>
<keyword evidence="4 15" id="KW-0575">Peroxidase</keyword>